<dbReference type="NCBIfam" id="TIGR01764">
    <property type="entry name" value="excise"/>
    <property type="match status" value="1"/>
</dbReference>
<dbReference type="InterPro" id="IPR041657">
    <property type="entry name" value="HTH_17"/>
</dbReference>
<keyword evidence="3" id="KW-1185">Reference proteome</keyword>
<evidence type="ECO:0000313" key="3">
    <source>
        <dbReference type="Proteomes" id="UP000663181"/>
    </source>
</evidence>
<proteinExistence type="predicted"/>
<accession>A0ABX7GPJ9</accession>
<evidence type="ECO:0000259" key="1">
    <source>
        <dbReference type="Pfam" id="PF12728"/>
    </source>
</evidence>
<dbReference type="InterPro" id="IPR010093">
    <property type="entry name" value="SinI_DNA-bd"/>
</dbReference>
<name>A0ABX7GPJ9_9GAMM</name>
<dbReference type="Proteomes" id="UP000663181">
    <property type="component" value="Chromosome"/>
</dbReference>
<dbReference type="RefSeq" id="WP_188801121.1">
    <property type="nucleotide sequence ID" value="NZ_BMIZ01000003.1"/>
</dbReference>
<reference evidence="2 3" key="1">
    <citation type="submission" date="2020-10" db="EMBL/GenBank/DDBJ databases">
        <title>Phylogeny of dyella-like bacteria.</title>
        <authorList>
            <person name="Fu J."/>
        </authorList>
    </citation>
    <scope>NUCLEOTIDE SEQUENCE [LARGE SCALE GENOMIC DNA]</scope>
    <source>
        <strain evidence="2 3">DHOB09</strain>
    </source>
</reference>
<dbReference type="Pfam" id="PF12728">
    <property type="entry name" value="HTH_17"/>
    <property type="match status" value="1"/>
</dbReference>
<evidence type="ECO:0000313" key="2">
    <source>
        <dbReference type="EMBL" id="QRN52322.1"/>
    </source>
</evidence>
<feature type="domain" description="Helix-turn-helix" evidence="1">
    <location>
        <begin position="18"/>
        <end position="59"/>
    </location>
</feature>
<protein>
    <submittedName>
        <fullName evidence="2">Helix-turn-helix domain-containing protein</fullName>
    </submittedName>
</protein>
<gene>
    <name evidence="2" type="ORF">ISN74_12595</name>
</gene>
<dbReference type="EMBL" id="CP064030">
    <property type="protein sequence ID" value="QRN52322.1"/>
    <property type="molecule type" value="Genomic_DNA"/>
</dbReference>
<sequence length="76" mass="8132">MKDIVQNPLASSILITSARLGISRATLYRLMGEGAIKTIKIGHRTLIAEAELQRYVADRVAAANGVRVAAQAERAA</sequence>
<organism evidence="2 3">
    <name type="scientific">Dyella caseinilytica</name>
    <dbReference type="NCBI Taxonomy" id="1849581"/>
    <lineage>
        <taxon>Bacteria</taxon>
        <taxon>Pseudomonadati</taxon>
        <taxon>Pseudomonadota</taxon>
        <taxon>Gammaproteobacteria</taxon>
        <taxon>Lysobacterales</taxon>
        <taxon>Rhodanobacteraceae</taxon>
        <taxon>Dyella</taxon>
    </lineage>
</organism>